<feature type="non-terminal residue" evidence="1">
    <location>
        <position position="1"/>
    </location>
</feature>
<dbReference type="EMBL" id="CAJNOO010012166">
    <property type="protein sequence ID" value="CAF1506600.1"/>
    <property type="molecule type" value="Genomic_DNA"/>
</dbReference>
<name>A0A815TL05_9BILA</name>
<comment type="caution">
    <text evidence="1">The sequence shown here is derived from an EMBL/GenBank/DDBJ whole genome shotgun (WGS) entry which is preliminary data.</text>
</comment>
<organism evidence="1 2">
    <name type="scientific">Rotaria sordida</name>
    <dbReference type="NCBI Taxonomy" id="392033"/>
    <lineage>
        <taxon>Eukaryota</taxon>
        <taxon>Metazoa</taxon>
        <taxon>Spiralia</taxon>
        <taxon>Gnathifera</taxon>
        <taxon>Rotifera</taxon>
        <taxon>Eurotatoria</taxon>
        <taxon>Bdelloidea</taxon>
        <taxon>Philodinida</taxon>
        <taxon>Philodinidae</taxon>
        <taxon>Rotaria</taxon>
    </lineage>
</organism>
<proteinExistence type="predicted"/>
<dbReference type="AlphaFoldDB" id="A0A815TL05"/>
<dbReference type="OrthoDB" id="10297374at2759"/>
<protein>
    <submittedName>
        <fullName evidence="1">Uncharacterized protein</fullName>
    </submittedName>
</protein>
<evidence type="ECO:0000313" key="1">
    <source>
        <dbReference type="EMBL" id="CAF1506600.1"/>
    </source>
</evidence>
<dbReference type="Proteomes" id="UP000663882">
    <property type="component" value="Unassembled WGS sequence"/>
</dbReference>
<feature type="non-terminal residue" evidence="1">
    <location>
        <position position="92"/>
    </location>
</feature>
<gene>
    <name evidence="1" type="ORF">RFH988_LOCUS38943</name>
</gene>
<evidence type="ECO:0000313" key="2">
    <source>
        <dbReference type="Proteomes" id="UP000663882"/>
    </source>
</evidence>
<accession>A0A815TL05</accession>
<sequence>SGLDSIELVHRVWRQLIFCLKNLSNEQVTVKPSFIKALIETLGNENGESNNSAIECCLLIGNHGKELDYKYEQLVDLLRIVLIKHKENEQLL</sequence>
<reference evidence="1" key="1">
    <citation type="submission" date="2021-02" db="EMBL/GenBank/DDBJ databases">
        <authorList>
            <person name="Nowell W R."/>
        </authorList>
    </citation>
    <scope>NUCLEOTIDE SEQUENCE</scope>
</reference>